<evidence type="ECO:0000313" key="2">
    <source>
        <dbReference type="Proteomes" id="UP000801492"/>
    </source>
</evidence>
<proteinExistence type="predicted"/>
<keyword evidence="2" id="KW-1185">Reference proteome</keyword>
<evidence type="ECO:0000313" key="1">
    <source>
        <dbReference type="EMBL" id="KAF2903247.1"/>
    </source>
</evidence>
<gene>
    <name evidence="1" type="ORF">ILUMI_02943</name>
</gene>
<comment type="caution">
    <text evidence="1">The sequence shown here is derived from an EMBL/GenBank/DDBJ whole genome shotgun (WGS) entry which is preliminary data.</text>
</comment>
<dbReference type="OrthoDB" id="10648050at2759"/>
<dbReference type="Proteomes" id="UP000801492">
    <property type="component" value="Unassembled WGS sequence"/>
</dbReference>
<reference evidence="1" key="1">
    <citation type="submission" date="2019-08" db="EMBL/GenBank/DDBJ databases">
        <title>The genome of the North American firefly Photinus pyralis.</title>
        <authorList>
            <consortium name="Photinus pyralis genome working group"/>
            <person name="Fallon T.R."/>
            <person name="Sander Lower S.E."/>
            <person name="Weng J.-K."/>
        </authorList>
    </citation>
    <scope>NUCLEOTIDE SEQUENCE</scope>
    <source>
        <strain evidence="1">TRF0915ILg1</strain>
        <tissue evidence="1">Whole body</tissue>
    </source>
</reference>
<accession>A0A8K0DHG3</accession>
<organism evidence="1 2">
    <name type="scientific">Ignelater luminosus</name>
    <name type="common">Cucubano</name>
    <name type="synonym">Pyrophorus luminosus</name>
    <dbReference type="NCBI Taxonomy" id="2038154"/>
    <lineage>
        <taxon>Eukaryota</taxon>
        <taxon>Metazoa</taxon>
        <taxon>Ecdysozoa</taxon>
        <taxon>Arthropoda</taxon>
        <taxon>Hexapoda</taxon>
        <taxon>Insecta</taxon>
        <taxon>Pterygota</taxon>
        <taxon>Neoptera</taxon>
        <taxon>Endopterygota</taxon>
        <taxon>Coleoptera</taxon>
        <taxon>Polyphaga</taxon>
        <taxon>Elateriformia</taxon>
        <taxon>Elateroidea</taxon>
        <taxon>Elateridae</taxon>
        <taxon>Agrypninae</taxon>
        <taxon>Pyrophorini</taxon>
        <taxon>Ignelater</taxon>
    </lineage>
</organism>
<sequence length="130" mass="14417">MQSLDVSVYGPFKAYFSAAQTDWLLSHPGKVINILHIVALASKAYYNAFTIKSICSSFKAAGHWPVNSPIFSDTDFLSSFVTDKLLNEENNSDAVLNPHVEENSQSPQLSTSKAIVEPDRIERNTPCIIR</sequence>
<dbReference type="AlphaFoldDB" id="A0A8K0DHG3"/>
<dbReference type="EMBL" id="VTPC01001074">
    <property type="protein sequence ID" value="KAF2903247.1"/>
    <property type="molecule type" value="Genomic_DNA"/>
</dbReference>
<protein>
    <submittedName>
        <fullName evidence="1">Uncharacterized protein</fullName>
    </submittedName>
</protein>
<name>A0A8K0DHG3_IGNLU</name>